<gene>
    <name evidence="2" type="ORF">NQ317_012901</name>
</gene>
<accession>A0ABQ9JP72</accession>
<dbReference type="PANTHER" id="PTHR12341:SF7">
    <property type="entry name" value="5'-3' EXORIBONUCLEASE 1"/>
    <property type="match status" value="1"/>
</dbReference>
<dbReference type="InterPro" id="IPR041412">
    <property type="entry name" value="Xrn1_helical"/>
</dbReference>
<dbReference type="Pfam" id="PF17846">
    <property type="entry name" value="XRN_M"/>
    <property type="match status" value="1"/>
</dbReference>
<organism evidence="2 3">
    <name type="scientific">Molorchus minor</name>
    <dbReference type="NCBI Taxonomy" id="1323400"/>
    <lineage>
        <taxon>Eukaryota</taxon>
        <taxon>Metazoa</taxon>
        <taxon>Ecdysozoa</taxon>
        <taxon>Arthropoda</taxon>
        <taxon>Hexapoda</taxon>
        <taxon>Insecta</taxon>
        <taxon>Pterygota</taxon>
        <taxon>Neoptera</taxon>
        <taxon>Endopterygota</taxon>
        <taxon>Coleoptera</taxon>
        <taxon>Polyphaga</taxon>
        <taxon>Cucujiformia</taxon>
        <taxon>Chrysomeloidea</taxon>
        <taxon>Cerambycidae</taxon>
        <taxon>Lamiinae</taxon>
        <taxon>Monochamini</taxon>
        <taxon>Molorchus</taxon>
    </lineage>
</organism>
<evidence type="ECO:0000259" key="1">
    <source>
        <dbReference type="Pfam" id="PF17846"/>
    </source>
</evidence>
<evidence type="ECO:0000313" key="2">
    <source>
        <dbReference type="EMBL" id="KAJ8980061.1"/>
    </source>
</evidence>
<dbReference type="Proteomes" id="UP001162164">
    <property type="component" value="Unassembled WGS sequence"/>
</dbReference>
<evidence type="ECO:0000313" key="3">
    <source>
        <dbReference type="Proteomes" id="UP001162164"/>
    </source>
</evidence>
<name>A0ABQ9JP72_9CUCU</name>
<keyword evidence="3" id="KW-1185">Reference proteome</keyword>
<reference evidence="2" key="1">
    <citation type="journal article" date="2023" name="Insect Mol. Biol.">
        <title>Genome sequencing provides insights into the evolution of gene families encoding plant cell wall-degrading enzymes in longhorned beetles.</title>
        <authorList>
            <person name="Shin N.R."/>
            <person name="Okamura Y."/>
            <person name="Kirsch R."/>
            <person name="Pauchet Y."/>
        </authorList>
    </citation>
    <scope>NUCLEOTIDE SEQUENCE</scope>
    <source>
        <strain evidence="2">MMC_N1</strain>
    </source>
</reference>
<comment type="caution">
    <text evidence="2">The sequence shown here is derived from an EMBL/GenBank/DDBJ whole genome shotgun (WGS) entry which is preliminary data.</text>
</comment>
<feature type="domain" description="Xrn1 helical" evidence="1">
    <location>
        <begin position="5"/>
        <end position="232"/>
    </location>
</feature>
<dbReference type="EMBL" id="JAPWTJ010000292">
    <property type="protein sequence ID" value="KAJ8980061.1"/>
    <property type="molecule type" value="Genomic_DNA"/>
</dbReference>
<dbReference type="PANTHER" id="PTHR12341">
    <property type="entry name" value="5'-&gt;3' EXORIBONUCLEASE"/>
    <property type="match status" value="1"/>
</dbReference>
<dbReference type="InterPro" id="IPR027073">
    <property type="entry name" value="5_3_exoribonuclease"/>
</dbReference>
<protein>
    <recommendedName>
        <fullName evidence="1">Xrn1 helical domain-containing protein</fullName>
    </recommendedName>
</protein>
<proteinExistence type="predicted"/>
<sequence length="233" mass="27093">MISKKIIDDWVLMGFLVGNDFIPHLPNLHITNGALPILYKAYMDILPSLDGYINEGGSLNLERFEKFMEKLGNIDVENFEEIRDDLLYMETKTGRKWNAHTKVSTRNLEEWTADAGLPEIITLQSLEPEKDKPRDSGLAALIKETEEMCIDSELDETDDISEENDAFINYKKDYYRSKLEYTNVTPEVMRAQAEGYVRAIQWNLNYYYNGCCSWSWFYPHHYAPYISDIKGLS</sequence>